<keyword evidence="5" id="KW-0418">Kinase</keyword>
<dbReference type="OrthoDB" id="9801841at2"/>
<evidence type="ECO:0000256" key="4">
    <source>
        <dbReference type="ARBA" id="ARBA00022741"/>
    </source>
</evidence>
<feature type="region of interest" description="Disordered" evidence="8">
    <location>
        <begin position="649"/>
        <end position="674"/>
    </location>
</feature>
<dbReference type="InterPro" id="IPR050660">
    <property type="entry name" value="NEK_Ser/Thr_kinase"/>
</dbReference>
<dbReference type="EC" id="2.7.11.1" evidence="2"/>
<evidence type="ECO:0000256" key="8">
    <source>
        <dbReference type="SAM" id="MobiDB-lite"/>
    </source>
</evidence>
<comment type="caution">
    <text evidence="11">The sequence shown here is derived from an EMBL/GenBank/DDBJ whole genome shotgun (WGS) entry which is preliminary data.</text>
</comment>
<dbReference type="SUPFAM" id="SSF56112">
    <property type="entry name" value="Protein kinase-like (PK-like)"/>
    <property type="match status" value="1"/>
</dbReference>
<dbReference type="InterPro" id="IPR011009">
    <property type="entry name" value="Kinase-like_dom_sf"/>
</dbReference>
<dbReference type="PANTHER" id="PTHR43671">
    <property type="entry name" value="SERINE/THREONINE-PROTEIN KINASE NEK"/>
    <property type="match status" value="1"/>
</dbReference>
<evidence type="ECO:0000259" key="10">
    <source>
        <dbReference type="PROSITE" id="PS50011"/>
    </source>
</evidence>
<feature type="compositionally biased region" description="Low complexity" evidence="8">
    <location>
        <begin position="532"/>
        <end position="544"/>
    </location>
</feature>
<dbReference type="PROSITE" id="PS50011">
    <property type="entry name" value="PROTEIN_KINASE_DOM"/>
    <property type="match status" value="1"/>
</dbReference>
<keyword evidence="4 7" id="KW-0547">Nucleotide-binding</keyword>
<name>A0A512NHU1_9HYPH</name>
<feature type="compositionally biased region" description="Low complexity" evidence="8">
    <location>
        <begin position="649"/>
        <end position="658"/>
    </location>
</feature>
<keyword evidence="9" id="KW-0472">Membrane</keyword>
<feature type="compositionally biased region" description="Low complexity" evidence="8">
    <location>
        <begin position="328"/>
        <end position="337"/>
    </location>
</feature>
<evidence type="ECO:0000256" key="7">
    <source>
        <dbReference type="PROSITE-ProRule" id="PRU10141"/>
    </source>
</evidence>
<dbReference type="GO" id="GO:0005524">
    <property type="term" value="F:ATP binding"/>
    <property type="evidence" value="ECO:0007669"/>
    <property type="project" value="UniProtKB-UniRule"/>
</dbReference>
<feature type="compositionally biased region" description="Basic and acidic residues" evidence="8">
    <location>
        <begin position="545"/>
        <end position="559"/>
    </location>
</feature>
<dbReference type="Gene3D" id="1.10.101.10">
    <property type="entry name" value="PGBD-like superfamily/PGBD"/>
    <property type="match status" value="1"/>
</dbReference>
<evidence type="ECO:0000256" key="1">
    <source>
        <dbReference type="ARBA" id="ARBA00010886"/>
    </source>
</evidence>
<feature type="transmembrane region" description="Helical" evidence="9">
    <location>
        <begin position="352"/>
        <end position="372"/>
    </location>
</feature>
<dbReference type="AlphaFoldDB" id="A0A512NHU1"/>
<feature type="binding site" evidence="7">
    <location>
        <position position="56"/>
    </location>
    <ligand>
        <name>ATP</name>
        <dbReference type="ChEBI" id="CHEBI:30616"/>
    </ligand>
</feature>
<feature type="region of interest" description="Disordered" evidence="8">
    <location>
        <begin position="310"/>
        <end position="337"/>
    </location>
</feature>
<keyword evidence="12" id="KW-1185">Reference proteome</keyword>
<dbReference type="Gene3D" id="1.10.510.10">
    <property type="entry name" value="Transferase(Phosphotransferase) domain 1"/>
    <property type="match status" value="1"/>
</dbReference>
<evidence type="ECO:0000256" key="2">
    <source>
        <dbReference type="ARBA" id="ARBA00012513"/>
    </source>
</evidence>
<dbReference type="Pfam" id="PF00069">
    <property type="entry name" value="Pkinase"/>
    <property type="match status" value="1"/>
</dbReference>
<keyword evidence="9" id="KW-1133">Transmembrane helix</keyword>
<dbReference type="InterPro" id="IPR017441">
    <property type="entry name" value="Protein_kinase_ATP_BS"/>
</dbReference>
<feature type="compositionally biased region" description="Basic and acidic residues" evidence="8">
    <location>
        <begin position="449"/>
        <end position="531"/>
    </location>
</feature>
<dbReference type="InterPro" id="IPR008271">
    <property type="entry name" value="Ser/Thr_kinase_AS"/>
</dbReference>
<dbReference type="Pfam" id="PF01471">
    <property type="entry name" value="PG_binding_1"/>
    <property type="match status" value="1"/>
</dbReference>
<accession>A0A512NHU1</accession>
<keyword evidence="3" id="KW-0808">Transferase</keyword>
<sequence length="702" mass="74736">MGAGTDSDVPHSDLHGTLPPGTRLRNYELVSVLGHGGFGITYRARDTLLKREVAIKEYLPTSLAIRTHGATVVPRSSDDSDTFKWGRDRFLEEARTLVTLEGAPAVVRVYDFLEANGTAYMVMALVRGETLDQRVKREGALAAPIVERLAQKLLDGLEQVHRSHFLHRDIKPANIIVDAQDDPTLIDFGSSRASMADRTSAMTAVFTPRYAAVEQLTSDEQGPWTDIYGLAVTLYFATTGEPPPTAMERVLKENYVPLSTMRPAGFRPGLLSGIDAGLAVRAEDRPQSIAAWRGLFADGRASDATIVDARPRRPPVTRSDVTPPSSPAPRAASAVPAVPHARLRAPATRRQVALVAGGLALIVALVAGYFWLSPQGAIDGARRPDVPAAAEAEAKQKAEAEAKRKAAAEAAARQQAEAAAKAKADAEAKQKAEAMARQIAAAEAARQQAEADARRQAEAEARHKAEVEAKQKAEAEAKAKADAEARARADAKAKAEAEARQKAEADAKAKAEADAKAKAEAEAKQKADAEAAAKQQAEAAARQQAEAEAKQRADAEAMQKADAAAAQKAAENSEAALNLSVADRQRVQSALKALGFDIQGVDGTFGPRTRDMIGAWQKSHNQPVTGFLSATQKNSMLNEALLVTPRAAPAQTPQTPVTNIGPRTTPPSSSANDPRCKSILQSAQLTGALADADRAYLRDHCR</sequence>
<proteinExistence type="inferred from homology"/>
<dbReference type="PROSITE" id="PS00108">
    <property type="entry name" value="PROTEIN_KINASE_ST"/>
    <property type="match status" value="1"/>
</dbReference>
<dbReference type="Proteomes" id="UP000321058">
    <property type="component" value="Unassembled WGS sequence"/>
</dbReference>
<dbReference type="Gene3D" id="3.30.200.20">
    <property type="entry name" value="Phosphorylase Kinase, domain 1"/>
    <property type="match status" value="1"/>
</dbReference>
<evidence type="ECO:0000256" key="5">
    <source>
        <dbReference type="ARBA" id="ARBA00022777"/>
    </source>
</evidence>
<dbReference type="PANTHER" id="PTHR43671:SF13">
    <property type="entry name" value="SERINE_THREONINE-PROTEIN KINASE NEK2"/>
    <property type="match status" value="1"/>
</dbReference>
<gene>
    <name evidence="11" type="ORF">RSO01_56890</name>
</gene>
<dbReference type="GO" id="GO:0004674">
    <property type="term" value="F:protein serine/threonine kinase activity"/>
    <property type="evidence" value="ECO:0007669"/>
    <property type="project" value="UniProtKB-EC"/>
</dbReference>
<dbReference type="CDD" id="cd14014">
    <property type="entry name" value="STKc_PknB_like"/>
    <property type="match status" value="1"/>
</dbReference>
<dbReference type="InterPro" id="IPR036365">
    <property type="entry name" value="PGBD-like_sf"/>
</dbReference>
<feature type="domain" description="Protein kinase" evidence="10">
    <location>
        <begin position="27"/>
        <end position="297"/>
    </location>
</feature>
<keyword evidence="6 7" id="KW-0067">ATP-binding</keyword>
<evidence type="ECO:0000256" key="3">
    <source>
        <dbReference type="ARBA" id="ARBA00022679"/>
    </source>
</evidence>
<evidence type="ECO:0000313" key="12">
    <source>
        <dbReference type="Proteomes" id="UP000321058"/>
    </source>
</evidence>
<evidence type="ECO:0000256" key="6">
    <source>
        <dbReference type="ARBA" id="ARBA00022840"/>
    </source>
</evidence>
<dbReference type="InterPro" id="IPR002477">
    <property type="entry name" value="Peptidoglycan-bd-like"/>
</dbReference>
<dbReference type="PROSITE" id="PS00107">
    <property type="entry name" value="PROTEIN_KINASE_ATP"/>
    <property type="match status" value="1"/>
</dbReference>
<dbReference type="SMART" id="SM00220">
    <property type="entry name" value="S_TKc"/>
    <property type="match status" value="1"/>
</dbReference>
<organism evidence="11 12">
    <name type="scientific">Reyranella soli</name>
    <dbReference type="NCBI Taxonomy" id="1230389"/>
    <lineage>
        <taxon>Bacteria</taxon>
        <taxon>Pseudomonadati</taxon>
        <taxon>Pseudomonadota</taxon>
        <taxon>Alphaproteobacteria</taxon>
        <taxon>Hyphomicrobiales</taxon>
        <taxon>Reyranellaceae</taxon>
        <taxon>Reyranella</taxon>
    </lineage>
</organism>
<comment type="similarity">
    <text evidence="1">Belongs to the protein kinase superfamily. NEK Ser/Thr protein kinase family. NIMA subfamily.</text>
</comment>
<evidence type="ECO:0000256" key="9">
    <source>
        <dbReference type="SAM" id="Phobius"/>
    </source>
</evidence>
<keyword evidence="9" id="KW-0812">Transmembrane</keyword>
<dbReference type="InterPro" id="IPR000719">
    <property type="entry name" value="Prot_kinase_dom"/>
</dbReference>
<reference evidence="11 12" key="1">
    <citation type="submission" date="2019-07" db="EMBL/GenBank/DDBJ databases">
        <title>Whole genome shotgun sequence of Reyranella soli NBRC 108950.</title>
        <authorList>
            <person name="Hosoyama A."/>
            <person name="Uohara A."/>
            <person name="Ohji S."/>
            <person name="Ichikawa N."/>
        </authorList>
    </citation>
    <scope>NUCLEOTIDE SEQUENCE [LARGE SCALE GENOMIC DNA]</scope>
    <source>
        <strain evidence="11 12">NBRC 108950</strain>
    </source>
</reference>
<evidence type="ECO:0000313" key="11">
    <source>
        <dbReference type="EMBL" id="GEP58523.1"/>
    </source>
</evidence>
<dbReference type="SUPFAM" id="SSF47090">
    <property type="entry name" value="PGBD-like"/>
    <property type="match status" value="1"/>
</dbReference>
<feature type="region of interest" description="Disordered" evidence="8">
    <location>
        <begin position="443"/>
        <end position="566"/>
    </location>
</feature>
<protein>
    <recommendedName>
        <fullName evidence="2">non-specific serine/threonine protein kinase</fullName>
        <ecNumber evidence="2">2.7.11.1</ecNumber>
    </recommendedName>
</protein>
<dbReference type="EMBL" id="BKAJ01000102">
    <property type="protein sequence ID" value="GEP58523.1"/>
    <property type="molecule type" value="Genomic_DNA"/>
</dbReference>
<dbReference type="RefSeq" id="WP_147153836.1">
    <property type="nucleotide sequence ID" value="NZ_BKAJ01000102.1"/>
</dbReference>
<dbReference type="InterPro" id="IPR036366">
    <property type="entry name" value="PGBDSf"/>
</dbReference>